<dbReference type="PATRIC" id="fig|298794.3.peg.6619"/>
<protein>
    <recommendedName>
        <fullName evidence="3">DNA topoisomerase type IA zn finger domain-containing protein</fullName>
    </recommendedName>
</protein>
<dbReference type="RefSeq" id="WP_048444059.1">
    <property type="nucleotide sequence ID" value="NZ_LABY01000060.1"/>
</dbReference>
<feature type="non-terminal residue" evidence="1">
    <location>
        <position position="1"/>
    </location>
</feature>
<evidence type="ECO:0000313" key="1">
    <source>
        <dbReference type="EMBL" id="KMO39290.1"/>
    </source>
</evidence>
<keyword evidence="2" id="KW-1185">Reference proteome</keyword>
<accession>A0A0J6SVH8</accession>
<organism evidence="1 2">
    <name type="scientific">Methylobacterium variabile</name>
    <dbReference type="NCBI Taxonomy" id="298794"/>
    <lineage>
        <taxon>Bacteria</taxon>
        <taxon>Pseudomonadati</taxon>
        <taxon>Pseudomonadota</taxon>
        <taxon>Alphaproteobacteria</taxon>
        <taxon>Hyphomicrobiales</taxon>
        <taxon>Methylobacteriaceae</taxon>
        <taxon>Methylobacterium</taxon>
    </lineage>
</organism>
<comment type="caution">
    <text evidence="1">The sequence shown here is derived from an EMBL/GenBank/DDBJ whole genome shotgun (WGS) entry which is preliminary data.</text>
</comment>
<reference evidence="1 2" key="1">
    <citation type="submission" date="2015-03" db="EMBL/GenBank/DDBJ databases">
        <title>Genome sequencing of Methylobacterium variabile DSM 16961.</title>
        <authorList>
            <person name="Chaudhry V."/>
            <person name="Patil P.B."/>
        </authorList>
    </citation>
    <scope>NUCLEOTIDE SEQUENCE [LARGE SCALE GENOMIC DNA]</scope>
    <source>
        <strain evidence="1 2">DSM 16961</strain>
    </source>
</reference>
<evidence type="ECO:0008006" key="3">
    <source>
        <dbReference type="Google" id="ProtNLM"/>
    </source>
</evidence>
<gene>
    <name evidence="1" type="ORF">VQ02_10130</name>
</gene>
<dbReference type="Proteomes" id="UP000035955">
    <property type="component" value="Unassembled WGS sequence"/>
</dbReference>
<proteinExistence type="predicted"/>
<evidence type="ECO:0000313" key="2">
    <source>
        <dbReference type="Proteomes" id="UP000035955"/>
    </source>
</evidence>
<sequence>RLQRLRRQAAAEALETFAEVYCREALPESRNAALEALRAIRAEPGDEGEIPCPDCAGRLRWSRAENGHVWGACETANCLRWMM</sequence>
<dbReference type="AlphaFoldDB" id="A0A0J6SVH8"/>
<dbReference type="EMBL" id="LABY01000060">
    <property type="protein sequence ID" value="KMO39290.1"/>
    <property type="molecule type" value="Genomic_DNA"/>
</dbReference>
<name>A0A0J6SVH8_9HYPH</name>